<dbReference type="RefSeq" id="WP_114399545.1">
    <property type="nucleotide sequence ID" value="NZ_QEIM01000133.1"/>
</dbReference>
<evidence type="ECO:0000313" key="1">
    <source>
        <dbReference type="EMBL" id="RCV58615.1"/>
    </source>
</evidence>
<dbReference type="Proteomes" id="UP000253318">
    <property type="component" value="Unassembled WGS sequence"/>
</dbReference>
<comment type="caution">
    <text evidence="1">The sequence shown here is derived from an EMBL/GenBank/DDBJ whole genome shotgun (WGS) entry which is preliminary data.</text>
</comment>
<organism evidence="1 2">
    <name type="scientific">Marinitenerispora sediminis</name>
    <dbReference type="NCBI Taxonomy" id="1931232"/>
    <lineage>
        <taxon>Bacteria</taxon>
        <taxon>Bacillati</taxon>
        <taxon>Actinomycetota</taxon>
        <taxon>Actinomycetes</taxon>
        <taxon>Streptosporangiales</taxon>
        <taxon>Nocardiopsidaceae</taxon>
        <taxon>Marinitenerispora</taxon>
    </lineage>
</organism>
<evidence type="ECO:0000313" key="2">
    <source>
        <dbReference type="Proteomes" id="UP000253318"/>
    </source>
</evidence>
<name>A0A368T4W3_9ACTN</name>
<keyword evidence="2" id="KW-1185">Reference proteome</keyword>
<gene>
    <name evidence="1" type="ORF">DEF24_12940</name>
</gene>
<dbReference type="EMBL" id="QEIN01000089">
    <property type="protein sequence ID" value="RCV58615.1"/>
    <property type="molecule type" value="Genomic_DNA"/>
</dbReference>
<dbReference type="OrthoDB" id="3436971at2"/>
<reference evidence="1 2" key="1">
    <citation type="submission" date="2018-04" db="EMBL/GenBank/DDBJ databases">
        <title>Novel actinobacteria from marine sediment.</title>
        <authorList>
            <person name="Ng Z.Y."/>
            <person name="Tan G.Y.A."/>
        </authorList>
    </citation>
    <scope>NUCLEOTIDE SEQUENCE [LARGE SCALE GENOMIC DNA]</scope>
    <source>
        <strain evidence="1 2">TPS81</strain>
    </source>
</reference>
<sequence length="88" mass="9900">MATFPEVSDGEEHLLQEIRDRYPDWLIARAGVRLVATHRTERPDPERERALVVTRVVADYPEQLAARLYVQEALRSGLRGGGSRATSA</sequence>
<dbReference type="AlphaFoldDB" id="A0A368T4W3"/>
<proteinExistence type="predicted"/>
<accession>A0A368T4W3</accession>
<protein>
    <submittedName>
        <fullName evidence="1">Uncharacterized protein</fullName>
    </submittedName>
</protein>